<dbReference type="Gene3D" id="3.30.565.40">
    <property type="entry name" value="Fervidobacterium nodosum Rt17-B1 like"/>
    <property type="match status" value="1"/>
</dbReference>
<dbReference type="EMBL" id="JANCNS010000001">
    <property type="protein sequence ID" value="MCP9199146.1"/>
    <property type="molecule type" value="Genomic_DNA"/>
</dbReference>
<evidence type="ECO:0000259" key="2">
    <source>
        <dbReference type="Pfam" id="PF11738"/>
    </source>
</evidence>
<evidence type="ECO:0000313" key="4">
    <source>
        <dbReference type="EMBL" id="MCP9199146.1"/>
    </source>
</evidence>
<dbReference type="RefSeq" id="WP_241549456.1">
    <property type="nucleotide sequence ID" value="NZ_JANCNS010000001.1"/>
</dbReference>
<feature type="domain" description="DUF3298" evidence="2">
    <location>
        <begin position="174"/>
        <end position="244"/>
    </location>
</feature>
<dbReference type="AlphaFoldDB" id="A0A9X2I801"/>
<proteinExistence type="predicted"/>
<evidence type="ECO:0000256" key="1">
    <source>
        <dbReference type="SAM" id="SignalP"/>
    </source>
</evidence>
<sequence>MKKFGILLGLVSLFIACADDPKEKDQKEPDESLQFTSKNIEKSLENCLPEDGECTFISLNFPLAEGTGFPSVRINRQIVQFLNNTIDYQEDGGILSPDELADNFIANYRETAQEFPEYELPWEATILGKVVYWDDEIISLRFKTNMFTGGAHGYESTNFLNFDPESGNSLKTEDLFTAEFIDFVEQDFRKKNKIPENSNINSTGMFFENDSFHLPQNIGITQDQVILHYNAYEIAPYSSGNFTLIYPHKELEKYLKLDFKKEPEL</sequence>
<accession>A0A9X2I801</accession>
<dbReference type="Gene3D" id="3.90.640.20">
    <property type="entry name" value="Heat-shock cognate protein, ATPase"/>
    <property type="match status" value="1"/>
</dbReference>
<dbReference type="InterPro" id="IPR021729">
    <property type="entry name" value="DUF3298"/>
</dbReference>
<comment type="caution">
    <text evidence="4">The sequence shown here is derived from an EMBL/GenBank/DDBJ whole genome shotgun (WGS) entry which is preliminary data.</text>
</comment>
<protein>
    <submittedName>
        <fullName evidence="4">DUF3298 and DUF4163 domain-containing protein</fullName>
    </submittedName>
</protein>
<name>A0A9X2I801_9FLAO</name>
<dbReference type="Proteomes" id="UP001155280">
    <property type="component" value="Unassembled WGS sequence"/>
</dbReference>
<evidence type="ECO:0000313" key="5">
    <source>
        <dbReference type="Proteomes" id="UP001155280"/>
    </source>
</evidence>
<keyword evidence="1" id="KW-0732">Signal</keyword>
<dbReference type="Pfam" id="PF11738">
    <property type="entry name" value="DUF3298"/>
    <property type="match status" value="1"/>
</dbReference>
<reference evidence="4" key="1">
    <citation type="submission" date="2022-07" db="EMBL/GenBank/DDBJ databases">
        <title>Gramela sediminis sp. nov., isolated from deep-sea sediment of the Indian Ocean.</title>
        <authorList>
            <person name="Shi H."/>
        </authorList>
    </citation>
    <scope>NUCLEOTIDE SEQUENCE</scope>
    <source>
        <strain evidence="4">GC03-9</strain>
    </source>
</reference>
<keyword evidence="5" id="KW-1185">Reference proteome</keyword>
<dbReference type="InterPro" id="IPR037126">
    <property type="entry name" value="PdaC/RsiV-like_sf"/>
</dbReference>
<feature type="domain" description="Deacetylase PdaC" evidence="3">
    <location>
        <begin position="51"/>
        <end position="154"/>
    </location>
</feature>
<evidence type="ECO:0000259" key="3">
    <source>
        <dbReference type="Pfam" id="PF13739"/>
    </source>
</evidence>
<organism evidence="4 5">
    <name type="scientific">Christiangramia oceanisediminis</name>
    <dbReference type="NCBI Taxonomy" id="2920386"/>
    <lineage>
        <taxon>Bacteria</taxon>
        <taxon>Pseudomonadati</taxon>
        <taxon>Bacteroidota</taxon>
        <taxon>Flavobacteriia</taxon>
        <taxon>Flavobacteriales</taxon>
        <taxon>Flavobacteriaceae</taxon>
        <taxon>Christiangramia</taxon>
    </lineage>
</organism>
<gene>
    <name evidence="4" type="ORF">MKO06_04450</name>
</gene>
<dbReference type="Pfam" id="PF13739">
    <property type="entry name" value="PdaC"/>
    <property type="match status" value="1"/>
</dbReference>
<feature type="chain" id="PRO_5040768566" evidence="1">
    <location>
        <begin position="19"/>
        <end position="265"/>
    </location>
</feature>
<feature type="signal peptide" evidence="1">
    <location>
        <begin position="1"/>
        <end position="18"/>
    </location>
</feature>
<dbReference type="PROSITE" id="PS51257">
    <property type="entry name" value="PROKAR_LIPOPROTEIN"/>
    <property type="match status" value="1"/>
</dbReference>
<dbReference type="InterPro" id="IPR025303">
    <property type="entry name" value="PdaC"/>
</dbReference>